<gene>
    <name evidence="3" type="ORF">AaE_010804</name>
</gene>
<dbReference type="GO" id="GO:0005737">
    <property type="term" value="C:cytoplasm"/>
    <property type="evidence" value="ECO:0007669"/>
    <property type="project" value="TreeGrafter"/>
</dbReference>
<dbReference type="InterPro" id="IPR035269">
    <property type="entry name" value="PSMD9"/>
</dbReference>
<dbReference type="PANTHER" id="PTHR12651:SF1">
    <property type="entry name" value="26S PROTEASOME NON-ATPASE REGULATORY SUBUNIT 9"/>
    <property type="match status" value="1"/>
</dbReference>
<dbReference type="Gene3D" id="2.30.42.10">
    <property type="match status" value="2"/>
</dbReference>
<feature type="region of interest" description="Disordered" evidence="2">
    <location>
        <begin position="162"/>
        <end position="182"/>
    </location>
</feature>
<dbReference type="PANTHER" id="PTHR12651">
    <property type="entry name" value="26S PROTEASOME NON-ATPASE REGULATORY SUBUNIT 9"/>
    <property type="match status" value="1"/>
</dbReference>
<evidence type="ECO:0008006" key="5">
    <source>
        <dbReference type="Google" id="ProtNLM"/>
    </source>
</evidence>
<feature type="region of interest" description="Disordered" evidence="2">
    <location>
        <begin position="635"/>
        <end position="654"/>
    </location>
</feature>
<sequence>YSSAESVLVAAVPLAANLSLDTLVGLVHDALDSPTPLPPRDLAQCILAIHEAMDGQKCSAFLKVDGVESESPAAHAGLQVGDVVGRFGSVVKAPTATHSTLIRQVTVVNARVGKGVSISLQRGSSTWRHLVLKPQKWKGKGLLGCVLQPYEPPPLNLRITSIPNQPAPRAPQNDLAHTSTSGPPQNDLAAFEALCVPVPVDPIPLPLGDLIVWHHKLLDAIDTVSSPAFVCPKEDAVDTLRCHMDATISQVIDHMQRHMIAMNAIPFLKVECVEVDSPAAFAGLRAGDLLGRVGSVMYYTGATHATLIKDMVGGGYVVGLVNERTNRGISISLLRGSRTWLPLVLRPHKWTGQGLLGCILHPFDAPERAKKHASSLKLSATATQPIPPEPRLLATVDALPIPMSQEQPDEPAPEPPAVHEARTLLEPEPLLLRKETEVPQNTEDATAKATEPAVELKEVDPPGPPLAEISQFLLEANNVVAELPVAEHESSPGILSKTEGLEVDDAILAPDDSVSPSLANESSIAAVAMSSCERDGLGQCAVEVTTALSASAQSEIAQSMEEVPPTADNQGVLEPLVEAARIPDPQPNVFPGEDIPTNPEGKTAERSVLQEEAIAQNTTVELRGEATLRCDDVCHNEDGVQDDHPPPPSEPSEAGVEVFESVVAPPVASTQEEQLDTLTPPLCQGEAPSAPSAAADDSSSHDDNCEQLILMNESTCDDDTAASLPDPSAASNQHEDNLHRILSEKYSDRLSTMDTSTDDTPDLGGTDVLAVVSDKVAAVDYNFPVEAFGIFEEISGDAALAGLEDNDYLVWFDGMALYSSGVSPPTAISSTARLDVFSNSSLRCSITVFPLRLLVSRWSVDVLQYKSFEVKLESWDGVGLVLPIEHVATHNNNDDIIGLIPSGTTTGTGTTPVINTMKYIVDFT</sequence>
<protein>
    <recommendedName>
        <fullName evidence="5">PDZ domain-containing protein</fullName>
    </recommendedName>
</protein>
<dbReference type="GO" id="GO:0070682">
    <property type="term" value="P:proteasome regulatory particle assembly"/>
    <property type="evidence" value="ECO:0007669"/>
    <property type="project" value="InterPro"/>
</dbReference>
<keyword evidence="1" id="KW-0143">Chaperone</keyword>
<feature type="region of interest" description="Disordered" evidence="2">
    <location>
        <begin position="667"/>
        <end position="702"/>
    </location>
</feature>
<comment type="caution">
    <text evidence="3">The sequence shown here is derived from an EMBL/GenBank/DDBJ whole genome shotgun (WGS) entry which is preliminary data.</text>
</comment>
<evidence type="ECO:0000313" key="3">
    <source>
        <dbReference type="EMBL" id="KAF0717717.1"/>
    </source>
</evidence>
<name>A0A6A4ZVA3_APHAT</name>
<feature type="region of interest" description="Disordered" evidence="2">
    <location>
        <begin position="437"/>
        <end position="460"/>
    </location>
</feature>
<proteinExistence type="predicted"/>
<feature type="non-terminal residue" evidence="3">
    <location>
        <position position="1"/>
    </location>
</feature>
<evidence type="ECO:0000313" key="4">
    <source>
        <dbReference type="Proteomes" id="UP000469452"/>
    </source>
</evidence>
<dbReference type="FunFam" id="2.30.42.10:FF:000107">
    <property type="entry name" value="26S proteasome non-ATPase regulatory subunit 9"/>
    <property type="match status" value="1"/>
</dbReference>
<feature type="compositionally biased region" description="Basic and acidic residues" evidence="2">
    <location>
        <begin position="635"/>
        <end position="645"/>
    </location>
</feature>
<dbReference type="AlphaFoldDB" id="A0A6A4ZVA3"/>
<accession>A0A6A4ZVA3</accession>
<evidence type="ECO:0000256" key="1">
    <source>
        <dbReference type="ARBA" id="ARBA00023186"/>
    </source>
</evidence>
<reference evidence="3 4" key="1">
    <citation type="submission" date="2019-06" db="EMBL/GenBank/DDBJ databases">
        <title>Genomics analysis of Aphanomyces spp. identifies a new class of oomycete effector associated with host adaptation.</title>
        <authorList>
            <person name="Gaulin E."/>
        </authorList>
    </citation>
    <scope>NUCLEOTIDE SEQUENCE [LARGE SCALE GENOMIC DNA]</scope>
    <source>
        <strain evidence="3 4">E</strain>
    </source>
</reference>
<dbReference type="VEuPathDB" id="FungiDB:H257_09968"/>
<dbReference type="GO" id="GO:0005634">
    <property type="term" value="C:nucleus"/>
    <property type="evidence" value="ECO:0007669"/>
    <property type="project" value="TreeGrafter"/>
</dbReference>
<dbReference type="SUPFAM" id="SSF50156">
    <property type="entry name" value="PDZ domain-like"/>
    <property type="match status" value="2"/>
</dbReference>
<dbReference type="InterPro" id="IPR036034">
    <property type="entry name" value="PDZ_sf"/>
</dbReference>
<dbReference type="EMBL" id="VJMI01016618">
    <property type="protein sequence ID" value="KAF0717717.1"/>
    <property type="molecule type" value="Genomic_DNA"/>
</dbReference>
<feature type="compositionally biased region" description="Low complexity" evidence="2">
    <location>
        <begin position="687"/>
        <end position="697"/>
    </location>
</feature>
<organism evidence="3 4">
    <name type="scientific">Aphanomyces astaci</name>
    <name type="common">Crayfish plague agent</name>
    <dbReference type="NCBI Taxonomy" id="112090"/>
    <lineage>
        <taxon>Eukaryota</taxon>
        <taxon>Sar</taxon>
        <taxon>Stramenopiles</taxon>
        <taxon>Oomycota</taxon>
        <taxon>Saprolegniomycetes</taxon>
        <taxon>Saprolegniales</taxon>
        <taxon>Verrucalvaceae</taxon>
        <taxon>Aphanomyces</taxon>
    </lineage>
</organism>
<evidence type="ECO:0000256" key="2">
    <source>
        <dbReference type="SAM" id="MobiDB-lite"/>
    </source>
</evidence>
<dbReference type="Proteomes" id="UP000469452">
    <property type="component" value="Unassembled WGS sequence"/>
</dbReference>